<dbReference type="SUPFAM" id="SSF56672">
    <property type="entry name" value="DNA/RNA polymerases"/>
    <property type="match status" value="1"/>
</dbReference>
<dbReference type="InterPro" id="IPR001881">
    <property type="entry name" value="EGF-like_Ca-bd_dom"/>
</dbReference>
<evidence type="ECO:0000259" key="3">
    <source>
        <dbReference type="SMART" id="SM00179"/>
    </source>
</evidence>
<evidence type="ECO:0000256" key="1">
    <source>
        <dbReference type="ARBA" id="ARBA00022536"/>
    </source>
</evidence>
<dbReference type="Pfam" id="PF07645">
    <property type="entry name" value="EGF_CA"/>
    <property type="match status" value="1"/>
</dbReference>
<reference evidence="5" key="3">
    <citation type="submission" date="2015-06" db="UniProtKB">
        <authorList>
            <consortium name="EnsemblMetazoa"/>
        </authorList>
    </citation>
    <scope>IDENTIFICATION</scope>
</reference>
<dbReference type="Proteomes" id="UP000014760">
    <property type="component" value="Unassembled WGS sequence"/>
</dbReference>
<keyword evidence="1" id="KW-0245">EGF-like domain</keyword>
<reference evidence="4 6" key="2">
    <citation type="journal article" date="2013" name="Nature">
        <title>Insights into bilaterian evolution from three spiralian genomes.</title>
        <authorList>
            <person name="Simakov O."/>
            <person name="Marletaz F."/>
            <person name="Cho S.J."/>
            <person name="Edsinger-Gonzales E."/>
            <person name="Havlak P."/>
            <person name="Hellsten U."/>
            <person name="Kuo D.H."/>
            <person name="Larsson T."/>
            <person name="Lv J."/>
            <person name="Arendt D."/>
            <person name="Savage R."/>
            <person name="Osoegawa K."/>
            <person name="de Jong P."/>
            <person name="Grimwood J."/>
            <person name="Chapman J.A."/>
            <person name="Shapiro H."/>
            <person name="Aerts A."/>
            <person name="Otillar R.P."/>
            <person name="Terry A.Y."/>
            <person name="Boore J.L."/>
            <person name="Grigoriev I.V."/>
            <person name="Lindberg D.R."/>
            <person name="Seaver E.C."/>
            <person name="Weisblat D.A."/>
            <person name="Putnam N.H."/>
            <person name="Rokhsar D.S."/>
        </authorList>
    </citation>
    <scope>NUCLEOTIDE SEQUENCE</scope>
    <source>
        <strain evidence="4 6">I ESC-2004</strain>
    </source>
</reference>
<dbReference type="InterPro" id="IPR043502">
    <property type="entry name" value="DNA/RNA_pol_sf"/>
</dbReference>
<evidence type="ECO:0000256" key="2">
    <source>
        <dbReference type="ARBA" id="ARBA00023157"/>
    </source>
</evidence>
<organism evidence="4">
    <name type="scientific">Capitella teleta</name>
    <name type="common">Polychaete worm</name>
    <dbReference type="NCBI Taxonomy" id="283909"/>
    <lineage>
        <taxon>Eukaryota</taxon>
        <taxon>Metazoa</taxon>
        <taxon>Spiralia</taxon>
        <taxon>Lophotrochozoa</taxon>
        <taxon>Annelida</taxon>
        <taxon>Polychaeta</taxon>
        <taxon>Sedentaria</taxon>
        <taxon>Scolecida</taxon>
        <taxon>Capitellidae</taxon>
        <taxon>Capitella</taxon>
    </lineage>
</organism>
<dbReference type="HOGENOM" id="CLU_1645331_0_0_1"/>
<name>R7U8Y7_CAPTE</name>
<evidence type="ECO:0000313" key="4">
    <source>
        <dbReference type="EMBL" id="ELU02601.1"/>
    </source>
</evidence>
<dbReference type="EnsemblMetazoa" id="CapteT209951">
    <property type="protein sequence ID" value="CapteP209951"/>
    <property type="gene ID" value="CapteG209951"/>
</dbReference>
<dbReference type="AlphaFoldDB" id="R7U8Y7"/>
<dbReference type="EMBL" id="KB303865">
    <property type="protein sequence ID" value="ELU02601.1"/>
    <property type="molecule type" value="Genomic_DNA"/>
</dbReference>
<feature type="domain" description="EGF-like calcium-binding" evidence="3">
    <location>
        <begin position="114"/>
        <end position="159"/>
    </location>
</feature>
<keyword evidence="6" id="KW-1185">Reference proteome</keyword>
<dbReference type="GO" id="GO:0005509">
    <property type="term" value="F:calcium ion binding"/>
    <property type="evidence" value="ECO:0007669"/>
    <property type="project" value="InterPro"/>
</dbReference>
<sequence length="161" mass="18531">MPPELTEHQHGEITLFGLWKFLRMSFGLWNAARLLMENRVQDLSFVFVYIDDILIAMCPTGKYNGTGDAFINNRPNCEAECHCKSLPCLYSNGRCRDGCVTGWSGRSCYRREGDIDECEGTRGMDYDQDCHECVNTIGRYTCRCDQHYELDSETNRQCIVL</sequence>
<dbReference type="InterPro" id="IPR049883">
    <property type="entry name" value="NOTCH1_EGF-like"/>
</dbReference>
<gene>
    <name evidence="4" type="ORF">CAPTEDRAFT_209951</name>
</gene>
<dbReference type="Gene3D" id="2.10.25.10">
    <property type="entry name" value="Laminin"/>
    <property type="match status" value="1"/>
</dbReference>
<dbReference type="OrthoDB" id="6153616at2759"/>
<protein>
    <recommendedName>
        <fullName evidence="3">EGF-like calcium-binding domain-containing protein</fullName>
    </recommendedName>
</protein>
<dbReference type="EMBL" id="AMQN01024928">
    <property type="status" value="NOT_ANNOTATED_CDS"/>
    <property type="molecule type" value="Genomic_DNA"/>
</dbReference>
<keyword evidence="2" id="KW-1015">Disulfide bond</keyword>
<reference evidence="6" key="1">
    <citation type="submission" date="2012-12" db="EMBL/GenBank/DDBJ databases">
        <authorList>
            <person name="Hellsten U."/>
            <person name="Grimwood J."/>
            <person name="Chapman J.A."/>
            <person name="Shapiro H."/>
            <person name="Aerts A."/>
            <person name="Otillar R.P."/>
            <person name="Terry A.Y."/>
            <person name="Boore J.L."/>
            <person name="Simakov O."/>
            <person name="Marletaz F."/>
            <person name="Cho S.-J."/>
            <person name="Edsinger-Gonzales E."/>
            <person name="Havlak P."/>
            <person name="Kuo D.-H."/>
            <person name="Larsson T."/>
            <person name="Lv J."/>
            <person name="Arendt D."/>
            <person name="Savage R."/>
            <person name="Osoegawa K."/>
            <person name="de Jong P."/>
            <person name="Lindberg D.R."/>
            <person name="Seaver E.C."/>
            <person name="Weisblat D.A."/>
            <person name="Putnam N.H."/>
            <person name="Grigoriev I.V."/>
            <person name="Rokhsar D.S."/>
        </authorList>
    </citation>
    <scope>NUCLEOTIDE SEQUENCE</scope>
    <source>
        <strain evidence="6">I ESC-2004</strain>
    </source>
</reference>
<accession>R7U8Y7</accession>
<evidence type="ECO:0000313" key="6">
    <source>
        <dbReference type="Proteomes" id="UP000014760"/>
    </source>
</evidence>
<evidence type="ECO:0000313" key="5">
    <source>
        <dbReference type="EnsemblMetazoa" id="CapteP209951"/>
    </source>
</evidence>
<dbReference type="SMART" id="SM00179">
    <property type="entry name" value="EGF_CA"/>
    <property type="match status" value="1"/>
</dbReference>
<proteinExistence type="predicted"/>